<keyword evidence="2" id="KW-1185">Reference proteome</keyword>
<name>A0ABN8IW04_9NEOP</name>
<organism evidence="1 2">
    <name type="scientific">Iphiclides podalirius</name>
    <name type="common">scarce swallowtail</name>
    <dbReference type="NCBI Taxonomy" id="110791"/>
    <lineage>
        <taxon>Eukaryota</taxon>
        <taxon>Metazoa</taxon>
        <taxon>Ecdysozoa</taxon>
        <taxon>Arthropoda</taxon>
        <taxon>Hexapoda</taxon>
        <taxon>Insecta</taxon>
        <taxon>Pterygota</taxon>
        <taxon>Neoptera</taxon>
        <taxon>Endopterygota</taxon>
        <taxon>Lepidoptera</taxon>
        <taxon>Glossata</taxon>
        <taxon>Ditrysia</taxon>
        <taxon>Papilionoidea</taxon>
        <taxon>Papilionidae</taxon>
        <taxon>Papilioninae</taxon>
        <taxon>Iphiclides</taxon>
    </lineage>
</organism>
<protein>
    <submittedName>
        <fullName evidence="1">Uncharacterized protein</fullName>
    </submittedName>
</protein>
<reference evidence="1" key="1">
    <citation type="submission" date="2022-03" db="EMBL/GenBank/DDBJ databases">
        <authorList>
            <person name="Martin H S."/>
        </authorList>
    </citation>
    <scope>NUCLEOTIDE SEQUENCE</scope>
</reference>
<dbReference type="EMBL" id="OW152816">
    <property type="protein sequence ID" value="CAH2066040.1"/>
    <property type="molecule type" value="Genomic_DNA"/>
</dbReference>
<feature type="non-terminal residue" evidence="1">
    <location>
        <position position="1"/>
    </location>
</feature>
<evidence type="ECO:0000313" key="2">
    <source>
        <dbReference type="Proteomes" id="UP000837857"/>
    </source>
</evidence>
<dbReference type="Proteomes" id="UP000837857">
    <property type="component" value="Chromosome 4"/>
</dbReference>
<accession>A0ABN8IW04</accession>
<evidence type="ECO:0000313" key="1">
    <source>
        <dbReference type="EMBL" id="CAH2066040.1"/>
    </source>
</evidence>
<gene>
    <name evidence="1" type="ORF">IPOD504_LOCUS13250</name>
</gene>
<proteinExistence type="predicted"/>
<sequence length="101" mass="11424">MEIGPYRRPGVGVVMLAPPRAPPDAMCRLVTITLYRMMSEELTSPYYLSPLGPVIRRHVPTFKTMNASIFHRRCAAAPEIWRANPTHGLILVDRLSFLIGY</sequence>